<comment type="caution">
    <text evidence="1">The sequence shown here is derived from an EMBL/GenBank/DDBJ whole genome shotgun (WGS) entry which is preliminary data.</text>
</comment>
<dbReference type="EMBL" id="JAKKPZ010000005">
    <property type="protein sequence ID" value="KAI1720453.1"/>
    <property type="molecule type" value="Genomic_DNA"/>
</dbReference>
<reference evidence="1" key="1">
    <citation type="submission" date="2022-01" db="EMBL/GenBank/DDBJ databases">
        <title>Genome Sequence Resource for Two Populations of Ditylenchus destructor, the Migratory Endoparasitic Phytonematode.</title>
        <authorList>
            <person name="Zhang H."/>
            <person name="Lin R."/>
            <person name="Xie B."/>
        </authorList>
    </citation>
    <scope>NUCLEOTIDE SEQUENCE</scope>
    <source>
        <strain evidence="1">BazhouSP</strain>
    </source>
</reference>
<evidence type="ECO:0000313" key="2">
    <source>
        <dbReference type="Proteomes" id="UP001201812"/>
    </source>
</evidence>
<gene>
    <name evidence="1" type="ORF">DdX_04683</name>
</gene>
<keyword evidence="2" id="KW-1185">Reference proteome</keyword>
<dbReference type="Proteomes" id="UP001201812">
    <property type="component" value="Unassembled WGS sequence"/>
</dbReference>
<organism evidence="1 2">
    <name type="scientific">Ditylenchus destructor</name>
    <dbReference type="NCBI Taxonomy" id="166010"/>
    <lineage>
        <taxon>Eukaryota</taxon>
        <taxon>Metazoa</taxon>
        <taxon>Ecdysozoa</taxon>
        <taxon>Nematoda</taxon>
        <taxon>Chromadorea</taxon>
        <taxon>Rhabditida</taxon>
        <taxon>Tylenchina</taxon>
        <taxon>Tylenchomorpha</taxon>
        <taxon>Sphaerularioidea</taxon>
        <taxon>Anguinidae</taxon>
        <taxon>Anguininae</taxon>
        <taxon>Ditylenchus</taxon>
    </lineage>
</organism>
<name>A0AAD4N6U3_9BILA</name>
<evidence type="ECO:0000313" key="1">
    <source>
        <dbReference type="EMBL" id="KAI1720453.1"/>
    </source>
</evidence>
<proteinExistence type="predicted"/>
<dbReference type="AlphaFoldDB" id="A0AAD4N6U3"/>
<sequence>MTQKEMSKEYVLAQNNFKNNRPTRTSRDGGIIKTHLFSSPLKTILNRTEFGFLRLANFVEPRAVECFLLEELEYTEFYFRTSLQPSLFWMQRSDSKAESLEMYNGRLDKVRQQLVELVRK</sequence>
<protein>
    <submittedName>
        <fullName evidence="1">Uncharacterized protein</fullName>
    </submittedName>
</protein>
<accession>A0AAD4N6U3</accession>